<name>A0A0M3QWD8_DROBS</name>
<organism evidence="3 4">
    <name type="scientific">Drosophila busckii</name>
    <name type="common">Fruit fly</name>
    <dbReference type="NCBI Taxonomy" id="30019"/>
    <lineage>
        <taxon>Eukaryota</taxon>
        <taxon>Metazoa</taxon>
        <taxon>Ecdysozoa</taxon>
        <taxon>Arthropoda</taxon>
        <taxon>Hexapoda</taxon>
        <taxon>Insecta</taxon>
        <taxon>Pterygota</taxon>
        <taxon>Neoptera</taxon>
        <taxon>Endopterygota</taxon>
        <taxon>Diptera</taxon>
        <taxon>Brachycera</taxon>
        <taxon>Muscomorpha</taxon>
        <taxon>Ephydroidea</taxon>
        <taxon>Drosophilidae</taxon>
        <taxon>Drosophila</taxon>
    </lineage>
</organism>
<dbReference type="GO" id="GO:0062129">
    <property type="term" value="C:chitin-based extracellular matrix"/>
    <property type="evidence" value="ECO:0007669"/>
    <property type="project" value="TreeGrafter"/>
</dbReference>
<evidence type="ECO:0000256" key="1">
    <source>
        <dbReference type="PROSITE-ProRule" id="PRU00497"/>
    </source>
</evidence>
<accession>A0A0M3QWD8</accession>
<dbReference type="GO" id="GO:0008010">
    <property type="term" value="F:structural constituent of chitin-based larval cuticle"/>
    <property type="evidence" value="ECO:0007669"/>
    <property type="project" value="TreeGrafter"/>
</dbReference>
<dbReference type="STRING" id="30019.A0A0M3QWD8"/>
<dbReference type="EMBL" id="CP012525">
    <property type="protein sequence ID" value="ALC43973.1"/>
    <property type="molecule type" value="Genomic_DNA"/>
</dbReference>
<keyword evidence="4" id="KW-1185">Reference proteome</keyword>
<dbReference type="PROSITE" id="PS51155">
    <property type="entry name" value="CHIT_BIND_RR_2"/>
    <property type="match status" value="1"/>
</dbReference>
<evidence type="ECO:0000313" key="4">
    <source>
        <dbReference type="Proteomes" id="UP000494163"/>
    </source>
</evidence>
<reference evidence="3 4" key="1">
    <citation type="submission" date="2015-08" db="EMBL/GenBank/DDBJ databases">
        <title>Ancestral chromatin configuration constrains chromatin evolution on differentiating sex chromosomes in Drosophila.</title>
        <authorList>
            <person name="Zhou Q."/>
            <person name="Bachtrog D."/>
        </authorList>
    </citation>
    <scope>NUCLEOTIDE SEQUENCE [LARGE SCALE GENOMIC DNA]</scope>
    <source>
        <tissue evidence="3">Whole larvae</tissue>
    </source>
</reference>
<keyword evidence="1" id="KW-0193">Cuticle</keyword>
<proteinExistence type="predicted"/>
<dbReference type="InterPro" id="IPR000618">
    <property type="entry name" value="Insect_cuticle"/>
</dbReference>
<dbReference type="Pfam" id="PF00379">
    <property type="entry name" value="Chitin_bind_4"/>
    <property type="match status" value="1"/>
</dbReference>
<evidence type="ECO:0000313" key="3">
    <source>
        <dbReference type="EMBL" id="ALC43973.1"/>
    </source>
</evidence>
<dbReference type="OMA" id="YHQSKSK"/>
<dbReference type="PANTHER" id="PTHR10380">
    <property type="entry name" value="CUTICLE PROTEIN"/>
    <property type="match status" value="1"/>
</dbReference>
<protein>
    <submittedName>
        <fullName evidence="3">Cpr72Eb</fullName>
    </submittedName>
</protein>
<dbReference type="Proteomes" id="UP000494163">
    <property type="component" value="Chromosome 3L"/>
</dbReference>
<dbReference type="PANTHER" id="PTHR10380:SF196">
    <property type="entry name" value="CUTICULAR PROTEIN 72EA"/>
    <property type="match status" value="1"/>
</dbReference>
<sequence>MQLLSICLSLCISQALSAALLDYGAPWTAAAINQYHSQDELGQYYYGYSSPHASKHEARTADGVTHGAYSYVDAHGQHQHVAYKADAAGFQLTANSLKQQPIAETAEVAALRAQHLAAHAEMKLRLAGKSTALNPVQDTPEVAAAKVAFFKRFEAERRRNELVAKSRAQAQQSLYVYQPNNGVIYKLIKAYA</sequence>
<evidence type="ECO:0000256" key="2">
    <source>
        <dbReference type="SAM" id="SignalP"/>
    </source>
</evidence>
<feature type="chain" id="PRO_5005788107" evidence="2">
    <location>
        <begin position="19"/>
        <end position="192"/>
    </location>
</feature>
<dbReference type="InterPro" id="IPR050468">
    <property type="entry name" value="Cuticle_Struct_Prot"/>
</dbReference>
<dbReference type="OrthoDB" id="6515429at2759"/>
<dbReference type="AlphaFoldDB" id="A0A0M3QWD8"/>
<gene>
    <name evidence="3" type="ORF">Dbus_chr3Lg1139</name>
</gene>
<keyword evidence="2" id="KW-0732">Signal</keyword>
<feature type="signal peptide" evidence="2">
    <location>
        <begin position="1"/>
        <end position="18"/>
    </location>
</feature>